<evidence type="ECO:0000259" key="1">
    <source>
        <dbReference type="PROSITE" id="PS50995"/>
    </source>
</evidence>
<dbReference type="PANTHER" id="PTHR33164">
    <property type="entry name" value="TRANSCRIPTIONAL REGULATOR, MARR FAMILY"/>
    <property type="match status" value="1"/>
</dbReference>
<dbReference type="Gene3D" id="1.10.10.10">
    <property type="entry name" value="Winged helix-like DNA-binding domain superfamily/Winged helix DNA-binding domain"/>
    <property type="match status" value="1"/>
</dbReference>
<feature type="domain" description="HTH marR-type" evidence="1">
    <location>
        <begin position="1"/>
        <end position="143"/>
    </location>
</feature>
<dbReference type="InterPro" id="IPR000835">
    <property type="entry name" value="HTH_MarR-typ"/>
</dbReference>
<dbReference type="EMBL" id="JAPTHD010000007">
    <property type="protein sequence ID" value="MDV5825028.1"/>
    <property type="molecule type" value="Genomic_DNA"/>
</dbReference>
<dbReference type="Proteomes" id="UP001185984">
    <property type="component" value="Unassembled WGS sequence"/>
</dbReference>
<evidence type="ECO:0000313" key="3">
    <source>
        <dbReference type="Proteomes" id="UP001185984"/>
    </source>
</evidence>
<proteinExistence type="predicted"/>
<accession>A0ABU3ZZT7</accession>
<reference evidence="3" key="1">
    <citation type="journal article" date="2022" name="J Environ Chem Eng">
        <title>Biodegradation of petroleum oil using a constructed nonpathogenic and heavy metal-tolerant bacterial consortium isolated from marine sponges.</title>
        <authorList>
            <person name="Dechsakulwatana C."/>
            <person name="Rungsihiranrut A."/>
            <person name="Muangchinda C."/>
            <person name="Ningthoujam R."/>
            <person name="Klankeo P."/>
            <person name="Pinyakong O."/>
        </authorList>
    </citation>
    <scope>NUCLEOTIDE SEQUENCE [LARGE SCALE GENOMIC DNA]</scope>
    <source>
        <strain evidence="3">MO2-4</strain>
    </source>
</reference>
<gene>
    <name evidence="2" type="ORF">O0R41_15585</name>
</gene>
<protein>
    <submittedName>
        <fullName evidence="2">MarR family transcriptional regulator</fullName>
    </submittedName>
</protein>
<evidence type="ECO:0000313" key="2">
    <source>
        <dbReference type="EMBL" id="MDV5825028.1"/>
    </source>
</evidence>
<name>A0ABU3ZZT7_9SPHN</name>
<comment type="caution">
    <text evidence="2">The sequence shown here is derived from an EMBL/GenBank/DDBJ whole genome shotgun (WGS) entry which is preliminary data.</text>
</comment>
<organism evidence="2 3">
    <name type="scientific">Sphingobium naphthae</name>
    <dbReference type="NCBI Taxonomy" id="1886786"/>
    <lineage>
        <taxon>Bacteria</taxon>
        <taxon>Pseudomonadati</taxon>
        <taxon>Pseudomonadota</taxon>
        <taxon>Alphaproteobacteria</taxon>
        <taxon>Sphingomonadales</taxon>
        <taxon>Sphingomonadaceae</taxon>
        <taxon>Sphingobium</taxon>
    </lineage>
</organism>
<dbReference type="InterPro" id="IPR039422">
    <property type="entry name" value="MarR/SlyA-like"/>
</dbReference>
<dbReference type="RefSeq" id="WP_317517665.1">
    <property type="nucleotide sequence ID" value="NZ_JAPTHD010000007.1"/>
</dbReference>
<dbReference type="Pfam" id="PF12802">
    <property type="entry name" value="MarR_2"/>
    <property type="match status" value="1"/>
</dbReference>
<keyword evidence="3" id="KW-1185">Reference proteome</keyword>
<dbReference type="InterPro" id="IPR036388">
    <property type="entry name" value="WH-like_DNA-bd_sf"/>
</dbReference>
<dbReference type="SMART" id="SM00347">
    <property type="entry name" value="HTH_MARR"/>
    <property type="match status" value="1"/>
</dbReference>
<dbReference type="InterPro" id="IPR036390">
    <property type="entry name" value="WH_DNA-bd_sf"/>
</dbReference>
<dbReference type="PANTHER" id="PTHR33164:SF57">
    <property type="entry name" value="MARR-FAMILY TRANSCRIPTIONAL REGULATOR"/>
    <property type="match status" value="1"/>
</dbReference>
<dbReference type="PRINTS" id="PR00598">
    <property type="entry name" value="HTHMARR"/>
</dbReference>
<sequence length="155" mass="17015">MTKQSLRLDDFLPYRLSFTTNLVSETVASAYEQAFGLRIAEWRVIAVVAESPGGVTQQAIGLKTRMDKVTVSRAAVSLIARALLERRPHDADQRSHLLTLSAEGEALYSAIVPKALALERQIFSRFSAAEIARFDAMLRQIDAILLEDAAQAAPS</sequence>
<dbReference type="PROSITE" id="PS50995">
    <property type="entry name" value="HTH_MARR_2"/>
    <property type="match status" value="1"/>
</dbReference>
<dbReference type="SUPFAM" id="SSF46785">
    <property type="entry name" value="Winged helix' DNA-binding domain"/>
    <property type="match status" value="1"/>
</dbReference>